<dbReference type="InterPro" id="IPR050083">
    <property type="entry name" value="HtpX_protease"/>
</dbReference>
<name>A0A1G2MSD7_9BACT</name>
<dbReference type="AlphaFoldDB" id="A0A1G2MSD7"/>
<sequence>MATLYTEADKNAHKTWLFMGVFLALIIAVGWFASYYFGSPAILYAAVVISVLANIGSYWYSDKIVLALTHARAIEKADNPVLYNIVENLAITAGLPMPRLYIIEDPAPNAFATGRDKEHAAVAVTRGLLSLLDRTELEGVLAHELSHVGNRDILISTIVVVLAGLVTILSDFFLRFNRFGGRRDSNGKGNQLQLVLLVVGVVLAILSPIIATLIRFAISRKREFLADASGALLTRYPEGLARALTKISQYGGKMQTASNATAHLFFANPFGPGKDGQISFLQKIFMTHPPVQERIQALLGGKRGE</sequence>
<accession>A0A1G2MSD7</accession>
<feature type="binding site" evidence="12">
    <location>
        <position position="147"/>
    </location>
    <ligand>
        <name>Zn(2+)</name>
        <dbReference type="ChEBI" id="CHEBI:29105"/>
        <note>catalytic</note>
    </ligand>
</feature>
<dbReference type="GO" id="GO:0008270">
    <property type="term" value="F:zinc ion binding"/>
    <property type="evidence" value="ECO:0007669"/>
    <property type="project" value="UniProtKB-UniRule"/>
</dbReference>
<organism evidence="14 15">
    <name type="scientific">Candidatus Taylorbacteria bacterium RIFCSPHIGHO2_02_FULL_46_13</name>
    <dbReference type="NCBI Taxonomy" id="1802312"/>
    <lineage>
        <taxon>Bacteria</taxon>
        <taxon>Candidatus Tayloriibacteriota</taxon>
    </lineage>
</organism>
<dbReference type="Pfam" id="PF01435">
    <property type="entry name" value="Peptidase_M48"/>
    <property type="match status" value="1"/>
</dbReference>
<keyword evidence="8 12" id="KW-0862">Zinc</keyword>
<evidence type="ECO:0000256" key="8">
    <source>
        <dbReference type="ARBA" id="ARBA00022833"/>
    </source>
</evidence>
<evidence type="ECO:0000256" key="10">
    <source>
        <dbReference type="ARBA" id="ARBA00023049"/>
    </source>
</evidence>
<feature type="transmembrane region" description="Helical" evidence="12">
    <location>
        <begin position="16"/>
        <end position="36"/>
    </location>
</feature>
<dbReference type="STRING" id="1802312.A3C06_01295"/>
<evidence type="ECO:0000256" key="5">
    <source>
        <dbReference type="ARBA" id="ARBA00022692"/>
    </source>
</evidence>
<comment type="caution">
    <text evidence="14">The sequence shown here is derived from an EMBL/GenBank/DDBJ whole genome shotgun (WGS) entry which is preliminary data.</text>
</comment>
<proteinExistence type="inferred from homology"/>
<feature type="transmembrane region" description="Helical" evidence="12">
    <location>
        <begin position="194"/>
        <end position="214"/>
    </location>
</feature>
<dbReference type="GO" id="GO:0006508">
    <property type="term" value="P:proteolysis"/>
    <property type="evidence" value="ECO:0007669"/>
    <property type="project" value="UniProtKB-KW"/>
</dbReference>
<feature type="binding site" evidence="12">
    <location>
        <position position="143"/>
    </location>
    <ligand>
        <name>Zn(2+)</name>
        <dbReference type="ChEBI" id="CHEBI:29105"/>
        <note>catalytic</note>
    </ligand>
</feature>
<comment type="similarity">
    <text evidence="2 12">Belongs to the peptidase M48B family.</text>
</comment>
<protein>
    <recommendedName>
        <fullName evidence="12">Protease HtpX homolog</fullName>
        <ecNumber evidence="12">3.4.24.-</ecNumber>
    </recommendedName>
</protein>
<evidence type="ECO:0000256" key="11">
    <source>
        <dbReference type="ARBA" id="ARBA00023136"/>
    </source>
</evidence>
<dbReference type="GO" id="GO:0005886">
    <property type="term" value="C:plasma membrane"/>
    <property type="evidence" value="ECO:0007669"/>
    <property type="project" value="UniProtKB-SubCell"/>
</dbReference>
<keyword evidence="10 12" id="KW-0482">Metalloprotease</keyword>
<reference evidence="14 15" key="1">
    <citation type="journal article" date="2016" name="Nat. Commun.">
        <title>Thousands of microbial genomes shed light on interconnected biogeochemical processes in an aquifer system.</title>
        <authorList>
            <person name="Anantharaman K."/>
            <person name="Brown C.T."/>
            <person name="Hug L.A."/>
            <person name="Sharon I."/>
            <person name="Castelle C.J."/>
            <person name="Probst A.J."/>
            <person name="Thomas B.C."/>
            <person name="Singh A."/>
            <person name="Wilkins M.J."/>
            <person name="Karaoz U."/>
            <person name="Brodie E.L."/>
            <person name="Williams K.H."/>
            <person name="Hubbard S.S."/>
            <person name="Banfield J.F."/>
        </authorList>
    </citation>
    <scope>NUCLEOTIDE SEQUENCE [LARGE SCALE GENOMIC DNA]</scope>
</reference>
<dbReference type="GO" id="GO:0004222">
    <property type="term" value="F:metalloendopeptidase activity"/>
    <property type="evidence" value="ECO:0007669"/>
    <property type="project" value="UniProtKB-UniRule"/>
</dbReference>
<evidence type="ECO:0000256" key="1">
    <source>
        <dbReference type="ARBA" id="ARBA00004651"/>
    </source>
</evidence>
<feature type="domain" description="Peptidase M48" evidence="13">
    <location>
        <begin position="78"/>
        <end position="299"/>
    </location>
</feature>
<dbReference type="Proteomes" id="UP000177565">
    <property type="component" value="Unassembled WGS sequence"/>
</dbReference>
<feature type="transmembrane region" description="Helical" evidence="12">
    <location>
        <begin position="42"/>
        <end position="60"/>
    </location>
</feature>
<dbReference type="EMBL" id="MHRQ01000016">
    <property type="protein sequence ID" value="OHA26763.1"/>
    <property type="molecule type" value="Genomic_DNA"/>
</dbReference>
<feature type="active site" evidence="12">
    <location>
        <position position="144"/>
    </location>
</feature>
<keyword evidence="3 12" id="KW-1003">Cell membrane</keyword>
<dbReference type="CDD" id="cd07340">
    <property type="entry name" value="M48B_Htpx_like"/>
    <property type="match status" value="1"/>
</dbReference>
<evidence type="ECO:0000256" key="7">
    <source>
        <dbReference type="ARBA" id="ARBA00022801"/>
    </source>
</evidence>
<feature type="transmembrane region" description="Helical" evidence="12">
    <location>
        <begin position="153"/>
        <end position="174"/>
    </location>
</feature>
<comment type="subcellular location">
    <subcellularLocation>
        <location evidence="1 12">Cell membrane</location>
        <topology evidence="1 12">Multi-pass membrane protein</topology>
    </subcellularLocation>
</comment>
<keyword evidence="4 12" id="KW-0645">Protease</keyword>
<evidence type="ECO:0000256" key="3">
    <source>
        <dbReference type="ARBA" id="ARBA00022475"/>
    </source>
</evidence>
<evidence type="ECO:0000256" key="9">
    <source>
        <dbReference type="ARBA" id="ARBA00022989"/>
    </source>
</evidence>
<evidence type="ECO:0000313" key="15">
    <source>
        <dbReference type="Proteomes" id="UP000177565"/>
    </source>
</evidence>
<dbReference type="HAMAP" id="MF_00188">
    <property type="entry name" value="Pept_M48_protease_HtpX"/>
    <property type="match status" value="1"/>
</dbReference>
<keyword evidence="5 12" id="KW-0812">Transmembrane</keyword>
<dbReference type="PANTHER" id="PTHR43221">
    <property type="entry name" value="PROTEASE HTPX"/>
    <property type="match status" value="1"/>
</dbReference>
<evidence type="ECO:0000256" key="6">
    <source>
        <dbReference type="ARBA" id="ARBA00022723"/>
    </source>
</evidence>
<dbReference type="InterPro" id="IPR022919">
    <property type="entry name" value="Pept_M48_protease_HtpX"/>
</dbReference>
<keyword evidence="6 12" id="KW-0479">Metal-binding</keyword>
<evidence type="ECO:0000256" key="12">
    <source>
        <dbReference type="HAMAP-Rule" id="MF_00188"/>
    </source>
</evidence>
<feature type="binding site" evidence="12">
    <location>
        <position position="223"/>
    </location>
    <ligand>
        <name>Zn(2+)</name>
        <dbReference type="ChEBI" id="CHEBI:29105"/>
        <note>catalytic</note>
    </ligand>
</feature>
<evidence type="ECO:0000313" key="14">
    <source>
        <dbReference type="EMBL" id="OHA26763.1"/>
    </source>
</evidence>
<evidence type="ECO:0000256" key="2">
    <source>
        <dbReference type="ARBA" id="ARBA00009779"/>
    </source>
</evidence>
<dbReference type="Gene3D" id="3.30.2010.10">
    <property type="entry name" value="Metalloproteases ('zincins'), catalytic domain"/>
    <property type="match status" value="1"/>
</dbReference>
<evidence type="ECO:0000256" key="4">
    <source>
        <dbReference type="ARBA" id="ARBA00022670"/>
    </source>
</evidence>
<evidence type="ECO:0000259" key="13">
    <source>
        <dbReference type="Pfam" id="PF01435"/>
    </source>
</evidence>
<dbReference type="EC" id="3.4.24.-" evidence="12"/>
<comment type="cofactor">
    <cofactor evidence="12">
        <name>Zn(2+)</name>
        <dbReference type="ChEBI" id="CHEBI:29105"/>
    </cofactor>
    <text evidence="12">Binds 1 zinc ion per subunit.</text>
</comment>
<keyword evidence="11 12" id="KW-0472">Membrane</keyword>
<gene>
    <name evidence="12" type="primary">htpX</name>
    <name evidence="14" type="ORF">A3C06_01295</name>
</gene>
<keyword evidence="7 12" id="KW-0378">Hydrolase</keyword>
<keyword evidence="9 12" id="KW-1133">Transmembrane helix</keyword>
<dbReference type="InterPro" id="IPR001915">
    <property type="entry name" value="Peptidase_M48"/>
</dbReference>
<dbReference type="PANTHER" id="PTHR43221:SF1">
    <property type="entry name" value="PROTEASE HTPX"/>
    <property type="match status" value="1"/>
</dbReference>